<dbReference type="EMBL" id="FWYC01000007">
    <property type="protein sequence ID" value="SMC95691.1"/>
    <property type="molecule type" value="Genomic_DNA"/>
</dbReference>
<gene>
    <name evidence="1" type="ORF">SAMN05660733_02911</name>
</gene>
<protein>
    <submittedName>
        <fullName evidence="1">Uncharacterized protein</fullName>
    </submittedName>
</protein>
<evidence type="ECO:0000313" key="1">
    <source>
        <dbReference type="EMBL" id="SMC95691.1"/>
    </source>
</evidence>
<dbReference type="STRING" id="40571.SAMN05660733_02911"/>
<organism evidence="1 2">
    <name type="scientific">Lentzea albidocapillata</name>
    <dbReference type="NCBI Taxonomy" id="40571"/>
    <lineage>
        <taxon>Bacteria</taxon>
        <taxon>Bacillati</taxon>
        <taxon>Actinomycetota</taxon>
        <taxon>Actinomycetes</taxon>
        <taxon>Pseudonocardiales</taxon>
        <taxon>Pseudonocardiaceae</taxon>
        <taxon>Lentzea</taxon>
    </lineage>
</organism>
<proteinExistence type="predicted"/>
<evidence type="ECO:0000313" key="2">
    <source>
        <dbReference type="Proteomes" id="UP000192840"/>
    </source>
</evidence>
<dbReference type="Proteomes" id="UP000192840">
    <property type="component" value="Unassembled WGS sequence"/>
</dbReference>
<name>A0A1W2DDY6_9PSEU</name>
<dbReference type="eggNOG" id="ENOG50328NY">
    <property type="taxonomic scope" value="Bacteria"/>
</dbReference>
<dbReference type="AlphaFoldDB" id="A0A1W2DDY6"/>
<reference evidence="2" key="1">
    <citation type="submission" date="2017-04" db="EMBL/GenBank/DDBJ databases">
        <authorList>
            <person name="Varghese N."/>
            <person name="Submissions S."/>
        </authorList>
    </citation>
    <scope>NUCLEOTIDE SEQUENCE [LARGE SCALE GENOMIC DNA]</scope>
    <source>
        <strain evidence="2">DSM 44073</strain>
    </source>
</reference>
<accession>A0A1W2DDY6</accession>
<sequence>MYGLPSPSIGEFGAVPPAFGDYVVYEGSVLEAWGRYRVVEITESPSGDRYSLSAYQDDFVVLRRVSRRSIATIPFGYVHRVLNPVERIEAVLRRCAEEGVTIDIADDEQLSTHVLSLLASNRHVEADACLLRAEMASGILAAPAFRYRVGQLRIRGNDESYLTNDSTHITTSATCDGTLPGVSPG</sequence>
<keyword evidence="2" id="KW-1185">Reference proteome</keyword>